<dbReference type="AlphaFoldDB" id="A0A840YYE6"/>
<evidence type="ECO:0000313" key="2">
    <source>
        <dbReference type="Proteomes" id="UP000554342"/>
    </source>
</evidence>
<comment type="caution">
    <text evidence="1">The sequence shown here is derived from an EMBL/GenBank/DDBJ whole genome shotgun (WGS) entry which is preliminary data.</text>
</comment>
<protein>
    <submittedName>
        <fullName evidence="1">Uncharacterized protein</fullName>
    </submittedName>
</protein>
<name>A0A840YYE6_9SPHN</name>
<organism evidence="1 2">
    <name type="scientific">Stakelama sediminis</name>
    <dbReference type="NCBI Taxonomy" id="463200"/>
    <lineage>
        <taxon>Bacteria</taxon>
        <taxon>Pseudomonadati</taxon>
        <taxon>Pseudomonadota</taxon>
        <taxon>Alphaproteobacteria</taxon>
        <taxon>Sphingomonadales</taxon>
        <taxon>Sphingomonadaceae</taxon>
        <taxon>Stakelama</taxon>
    </lineage>
</organism>
<dbReference type="Proteomes" id="UP000554342">
    <property type="component" value="Unassembled WGS sequence"/>
</dbReference>
<reference evidence="1 2" key="1">
    <citation type="submission" date="2020-08" db="EMBL/GenBank/DDBJ databases">
        <title>Genomic Encyclopedia of Type Strains, Phase IV (KMG-IV): sequencing the most valuable type-strain genomes for metagenomic binning, comparative biology and taxonomic classification.</title>
        <authorList>
            <person name="Goeker M."/>
        </authorList>
    </citation>
    <scope>NUCLEOTIDE SEQUENCE [LARGE SCALE GENOMIC DNA]</scope>
    <source>
        <strain evidence="1 2">DSM 27203</strain>
    </source>
</reference>
<accession>A0A840YYE6</accession>
<keyword evidence="2" id="KW-1185">Reference proteome</keyword>
<evidence type="ECO:0000313" key="1">
    <source>
        <dbReference type="EMBL" id="MBB5718536.1"/>
    </source>
</evidence>
<gene>
    <name evidence="1" type="ORF">FHR23_001459</name>
</gene>
<sequence length="61" mass="6393">MKMLGNAIIGGKHAKKIAPVVRSLIEAVHVSNDPQAPDHARIEITGSLATVLKPASGKRPT</sequence>
<dbReference type="EMBL" id="JACIJI010000002">
    <property type="protein sequence ID" value="MBB5718536.1"/>
    <property type="molecule type" value="Genomic_DNA"/>
</dbReference>
<dbReference type="RefSeq" id="WP_184002396.1">
    <property type="nucleotide sequence ID" value="NZ_BAABIF010000013.1"/>
</dbReference>
<proteinExistence type="predicted"/>